<dbReference type="EMBL" id="HBIC01054813">
    <property type="protein sequence ID" value="CAE0299325.1"/>
    <property type="molecule type" value="Transcribed_RNA"/>
</dbReference>
<name>A0A7S3MGY3_9STRA</name>
<dbReference type="CDD" id="cd23807">
    <property type="entry name" value="UEV_UBE2V"/>
    <property type="match status" value="1"/>
</dbReference>
<dbReference type="PANTHER" id="PTHR24068">
    <property type="entry name" value="UBIQUITIN-CONJUGATING ENZYME E2"/>
    <property type="match status" value="1"/>
</dbReference>
<dbReference type="InterPro" id="IPR016135">
    <property type="entry name" value="UBQ-conjugating_enzyme/RWD"/>
</dbReference>
<dbReference type="SUPFAM" id="SSF54495">
    <property type="entry name" value="UBC-like"/>
    <property type="match status" value="1"/>
</dbReference>
<dbReference type="SMART" id="SM00212">
    <property type="entry name" value="UBCc"/>
    <property type="match status" value="1"/>
</dbReference>
<dbReference type="Pfam" id="PF00179">
    <property type="entry name" value="UQ_con"/>
    <property type="match status" value="1"/>
</dbReference>
<evidence type="ECO:0000256" key="1">
    <source>
        <dbReference type="ARBA" id="ARBA00022786"/>
    </source>
</evidence>
<organism evidence="3">
    <name type="scientific">Spumella elongata</name>
    <dbReference type="NCBI Taxonomy" id="89044"/>
    <lineage>
        <taxon>Eukaryota</taxon>
        <taxon>Sar</taxon>
        <taxon>Stramenopiles</taxon>
        <taxon>Ochrophyta</taxon>
        <taxon>Chrysophyceae</taxon>
        <taxon>Chromulinales</taxon>
        <taxon>Chromulinaceae</taxon>
        <taxon>Spumella</taxon>
    </lineage>
</organism>
<dbReference type="FunFam" id="3.10.110.10:FF:000026">
    <property type="entry name" value="Ubiquitin-conjugating enzyme E2 variant"/>
    <property type="match status" value="1"/>
</dbReference>
<dbReference type="PROSITE" id="PS50127">
    <property type="entry name" value="UBC_2"/>
    <property type="match status" value="1"/>
</dbReference>
<evidence type="ECO:0000313" key="3">
    <source>
        <dbReference type="EMBL" id="CAE0299325.1"/>
    </source>
</evidence>
<dbReference type="AlphaFoldDB" id="A0A7S3MGY3"/>
<keyword evidence="1" id="KW-0833">Ubl conjugation pathway</keyword>
<protein>
    <recommendedName>
        <fullName evidence="2">UBC core domain-containing protein</fullName>
    </recommendedName>
</protein>
<sequence length="140" mass="15185">MSGAIVIPRNFKLLEELEASEKGTGDMSVSMGLVDSDDIFLTEWNGSILGPPGTIYDSRLYELRISCGPDYPAVPPVVRFVSKINLSSVNASNGSVDRSLPALANWNRSSTIESVLVGLRQAMNSPQNRRLAQPPEGTMF</sequence>
<proteinExistence type="predicted"/>
<dbReference type="InterPro" id="IPR000608">
    <property type="entry name" value="UBC"/>
</dbReference>
<gene>
    <name evidence="3" type="ORF">SELO1098_LOCUS28179</name>
</gene>
<dbReference type="Gene3D" id="3.10.110.10">
    <property type="entry name" value="Ubiquitin Conjugating Enzyme"/>
    <property type="match status" value="1"/>
</dbReference>
<feature type="domain" description="UBC core" evidence="2">
    <location>
        <begin position="8"/>
        <end position="140"/>
    </location>
</feature>
<evidence type="ECO:0000259" key="2">
    <source>
        <dbReference type="PROSITE" id="PS50127"/>
    </source>
</evidence>
<reference evidence="3" key="1">
    <citation type="submission" date="2021-01" db="EMBL/GenBank/DDBJ databases">
        <authorList>
            <person name="Corre E."/>
            <person name="Pelletier E."/>
            <person name="Niang G."/>
            <person name="Scheremetjew M."/>
            <person name="Finn R."/>
            <person name="Kale V."/>
            <person name="Holt S."/>
            <person name="Cochrane G."/>
            <person name="Meng A."/>
            <person name="Brown T."/>
            <person name="Cohen L."/>
        </authorList>
    </citation>
    <scope>NUCLEOTIDE SEQUENCE</scope>
    <source>
        <strain evidence="3">CCAP 955/1</strain>
    </source>
</reference>
<accession>A0A7S3MGY3</accession>